<evidence type="ECO:0000256" key="4">
    <source>
        <dbReference type="ARBA" id="ARBA00023136"/>
    </source>
</evidence>
<dbReference type="Pfam" id="PF00001">
    <property type="entry name" value="7tm_1"/>
    <property type="match status" value="1"/>
</dbReference>
<keyword evidence="7" id="KW-1185">Reference proteome</keyword>
<dbReference type="PROSITE" id="PS50262">
    <property type="entry name" value="G_PROTEIN_RECEP_F1_2"/>
    <property type="match status" value="1"/>
</dbReference>
<protein>
    <submittedName>
        <fullName evidence="8">Galanin receptor type 1-like</fullName>
    </submittedName>
</protein>
<dbReference type="InterPro" id="IPR017452">
    <property type="entry name" value="GPCR_Rhodpsn_7TM"/>
</dbReference>
<evidence type="ECO:0000313" key="8">
    <source>
        <dbReference type="RefSeq" id="XP_022107278.1"/>
    </source>
</evidence>
<dbReference type="CDD" id="cd00637">
    <property type="entry name" value="7tm_classA_rhodopsin-like"/>
    <property type="match status" value="1"/>
</dbReference>
<feature type="transmembrane region" description="Helical" evidence="5">
    <location>
        <begin position="259"/>
        <end position="280"/>
    </location>
</feature>
<organism evidence="7 8">
    <name type="scientific">Acanthaster planci</name>
    <name type="common">Crown-of-thorns starfish</name>
    <dbReference type="NCBI Taxonomy" id="133434"/>
    <lineage>
        <taxon>Eukaryota</taxon>
        <taxon>Metazoa</taxon>
        <taxon>Echinodermata</taxon>
        <taxon>Eleutherozoa</taxon>
        <taxon>Asterozoa</taxon>
        <taxon>Asteroidea</taxon>
        <taxon>Valvatacea</taxon>
        <taxon>Valvatida</taxon>
        <taxon>Acanthasteridae</taxon>
        <taxon>Acanthaster</taxon>
    </lineage>
</organism>
<keyword evidence="4 5" id="KW-0472">Membrane</keyword>
<keyword evidence="2 5" id="KW-0812">Transmembrane</keyword>
<dbReference type="PANTHER" id="PTHR45698">
    <property type="entry name" value="TRACE AMINE-ASSOCIATED RECEPTOR 19N-RELATED"/>
    <property type="match status" value="1"/>
</dbReference>
<feature type="transmembrane region" description="Helical" evidence="5">
    <location>
        <begin position="147"/>
        <end position="165"/>
    </location>
</feature>
<dbReference type="KEGG" id="aplc:110988250"/>
<dbReference type="SUPFAM" id="SSF81321">
    <property type="entry name" value="Family A G protein-coupled receptor-like"/>
    <property type="match status" value="1"/>
</dbReference>
<feature type="transmembrane region" description="Helical" evidence="5">
    <location>
        <begin position="32"/>
        <end position="51"/>
    </location>
</feature>
<dbReference type="Proteomes" id="UP000694845">
    <property type="component" value="Unplaced"/>
</dbReference>
<dbReference type="SMART" id="SM01381">
    <property type="entry name" value="7TM_GPCR_Srsx"/>
    <property type="match status" value="1"/>
</dbReference>
<reference evidence="8" key="1">
    <citation type="submission" date="2025-08" db="UniProtKB">
        <authorList>
            <consortium name="RefSeq"/>
        </authorList>
    </citation>
    <scope>IDENTIFICATION</scope>
</reference>
<dbReference type="GO" id="GO:0016020">
    <property type="term" value="C:membrane"/>
    <property type="evidence" value="ECO:0007669"/>
    <property type="project" value="UniProtKB-SubCell"/>
</dbReference>
<evidence type="ECO:0000256" key="5">
    <source>
        <dbReference type="SAM" id="Phobius"/>
    </source>
</evidence>
<feature type="transmembrane region" description="Helical" evidence="5">
    <location>
        <begin position="63"/>
        <end position="87"/>
    </location>
</feature>
<gene>
    <name evidence="8" type="primary">LOC110988250</name>
</gene>
<feature type="transmembrane region" description="Helical" evidence="5">
    <location>
        <begin position="185"/>
        <end position="209"/>
    </location>
</feature>
<dbReference type="OrthoDB" id="10044919at2759"/>
<proteinExistence type="predicted"/>
<dbReference type="RefSeq" id="XP_022107278.1">
    <property type="nucleotide sequence ID" value="XM_022251586.1"/>
</dbReference>
<evidence type="ECO:0000313" key="7">
    <source>
        <dbReference type="Proteomes" id="UP000694845"/>
    </source>
</evidence>
<sequence>MEGVGPTVASDEQEGWGVGVEIENSILVRTSYGLICTVGIIGNLLVCLVMLRVPSLRSNTSDFLVHLAIVDFMTCLWAVLFHLFTYTPSPSGGWGGEIRCRMFDSKFPLWTSMLVSVFNLAVVNLQRYVAIVHPHKYKTLFQPRNKYLILLGCWCLALLCNWYYFIIYDVFDGTTACLFVGWGNFALQAVAGVYIFTAYLLAPLSIMVITQWRVISSLNQQVKQLKEKRQRSDGGQEVNHAKERQMWQLRTSKELQKTLLVVIIAYVVCWTPTNVVYFAFNLGAPVNFAAPYFHFCAILSISNSCINPIIYTMKNRSFRKGIKQLFWCSCGAGGDQIQPQGTDSLKIVDVIEVAGETEVTHTT</sequence>
<dbReference type="AlphaFoldDB" id="A0A8B7ZNW3"/>
<accession>A0A8B7ZNW3</accession>
<dbReference type="GeneID" id="110988250"/>
<evidence type="ECO:0000259" key="6">
    <source>
        <dbReference type="PROSITE" id="PS50262"/>
    </source>
</evidence>
<evidence type="ECO:0000256" key="1">
    <source>
        <dbReference type="ARBA" id="ARBA00004370"/>
    </source>
</evidence>
<dbReference type="GO" id="GO:0004930">
    <property type="term" value="F:G protein-coupled receptor activity"/>
    <property type="evidence" value="ECO:0007669"/>
    <property type="project" value="InterPro"/>
</dbReference>
<dbReference type="OMA" id="GETEVTH"/>
<dbReference type="InterPro" id="IPR000276">
    <property type="entry name" value="GPCR_Rhodpsn"/>
</dbReference>
<comment type="subcellular location">
    <subcellularLocation>
        <location evidence="1">Membrane</location>
    </subcellularLocation>
</comment>
<keyword evidence="3 5" id="KW-1133">Transmembrane helix</keyword>
<dbReference type="PANTHER" id="PTHR45698:SF1">
    <property type="entry name" value="TRACE AMINE-ASSOCIATED RECEPTOR 13C-LIKE"/>
    <property type="match status" value="1"/>
</dbReference>
<name>A0A8B7ZNW3_ACAPL</name>
<dbReference type="PRINTS" id="PR00237">
    <property type="entry name" value="GPCRRHODOPSN"/>
</dbReference>
<feature type="transmembrane region" description="Helical" evidence="5">
    <location>
        <begin position="107"/>
        <end position="126"/>
    </location>
</feature>
<evidence type="ECO:0000256" key="3">
    <source>
        <dbReference type="ARBA" id="ARBA00022989"/>
    </source>
</evidence>
<feature type="domain" description="G-protein coupled receptors family 1 profile" evidence="6">
    <location>
        <begin position="42"/>
        <end position="311"/>
    </location>
</feature>
<dbReference type="Gene3D" id="1.20.1070.10">
    <property type="entry name" value="Rhodopsin 7-helix transmembrane proteins"/>
    <property type="match status" value="1"/>
</dbReference>
<evidence type="ECO:0000256" key="2">
    <source>
        <dbReference type="ARBA" id="ARBA00022692"/>
    </source>
</evidence>
<feature type="transmembrane region" description="Helical" evidence="5">
    <location>
        <begin position="292"/>
        <end position="313"/>
    </location>
</feature>